<dbReference type="InterPro" id="IPR011946">
    <property type="entry name" value="Integrase_integron-type"/>
</dbReference>
<dbReference type="EMBL" id="CP010802">
    <property type="protein sequence ID" value="ALC17119.1"/>
    <property type="molecule type" value="Genomic_DNA"/>
</dbReference>
<protein>
    <submittedName>
        <fullName evidence="8">Integron integrase</fullName>
    </submittedName>
</protein>
<evidence type="ECO:0000256" key="4">
    <source>
        <dbReference type="ARBA" id="ARBA00023172"/>
    </source>
</evidence>
<evidence type="ECO:0000313" key="8">
    <source>
        <dbReference type="EMBL" id="ALC17119.1"/>
    </source>
</evidence>
<feature type="domain" description="Core-binding (CB)" evidence="7">
    <location>
        <begin position="104"/>
        <end position="187"/>
    </location>
</feature>
<evidence type="ECO:0000256" key="2">
    <source>
        <dbReference type="ARBA" id="ARBA00022908"/>
    </source>
</evidence>
<dbReference type="InterPro" id="IPR050090">
    <property type="entry name" value="Tyrosine_recombinase_XerCD"/>
</dbReference>
<dbReference type="InterPro" id="IPR011010">
    <property type="entry name" value="DNA_brk_join_enz"/>
</dbReference>
<dbReference type="PROSITE" id="PS51898">
    <property type="entry name" value="TYR_RECOMBINASE"/>
    <property type="match status" value="1"/>
</dbReference>
<dbReference type="GO" id="GO:0003677">
    <property type="term" value="F:DNA binding"/>
    <property type="evidence" value="ECO:0007669"/>
    <property type="project" value="UniProtKB-UniRule"/>
</dbReference>
<evidence type="ECO:0000256" key="3">
    <source>
        <dbReference type="ARBA" id="ARBA00023125"/>
    </source>
</evidence>
<dbReference type="Pfam" id="PF00589">
    <property type="entry name" value="Phage_integrase"/>
    <property type="match status" value="1"/>
</dbReference>
<dbReference type="STRING" id="1603606.DSOUD_2358"/>
<dbReference type="Proteomes" id="UP000057158">
    <property type="component" value="Chromosome"/>
</dbReference>
<dbReference type="Gene3D" id="1.10.443.10">
    <property type="entry name" value="Intergrase catalytic core"/>
    <property type="match status" value="1"/>
</dbReference>
<gene>
    <name evidence="8" type="ORF">DSOUD_2358</name>
</gene>
<dbReference type="PROSITE" id="PS51900">
    <property type="entry name" value="CB"/>
    <property type="match status" value="1"/>
</dbReference>
<dbReference type="InterPro" id="IPR004107">
    <property type="entry name" value="Integrase_SAM-like_N"/>
</dbReference>
<dbReference type="InterPro" id="IPR002104">
    <property type="entry name" value="Integrase_catalytic"/>
</dbReference>
<reference evidence="8 9" key="1">
    <citation type="submission" date="2015-07" db="EMBL/GenBank/DDBJ databases">
        <title>Isolation and Genomic Characterization of a Novel Halophilic Metal-Reducing Deltaproteobacterium from the Deep Subsurface.</title>
        <authorList>
            <person name="Badalamenti J.P."/>
            <person name="Summers Z.M."/>
            <person name="Gralnick J.A."/>
            <person name="Bond D.R."/>
        </authorList>
    </citation>
    <scope>NUCLEOTIDE SEQUENCE [LARGE SCALE GENOMIC DNA]</scope>
    <source>
        <strain evidence="8 9">WTL</strain>
    </source>
</reference>
<organism evidence="8 9">
    <name type="scientific">Desulfuromonas soudanensis</name>
    <dbReference type="NCBI Taxonomy" id="1603606"/>
    <lineage>
        <taxon>Bacteria</taxon>
        <taxon>Pseudomonadati</taxon>
        <taxon>Thermodesulfobacteriota</taxon>
        <taxon>Desulfuromonadia</taxon>
        <taxon>Desulfuromonadales</taxon>
        <taxon>Desulfuromonadaceae</taxon>
        <taxon>Desulfuromonas</taxon>
    </lineage>
</organism>
<dbReference type="Pfam" id="PF13495">
    <property type="entry name" value="Phage_int_SAM_4"/>
    <property type="match status" value="2"/>
</dbReference>
<comment type="similarity">
    <text evidence="1">Belongs to the 'phage' integrase family.</text>
</comment>
<feature type="domain" description="Tyr recombinase" evidence="6">
    <location>
        <begin position="205"/>
        <end position="418"/>
    </location>
</feature>
<dbReference type="Gene3D" id="1.10.150.130">
    <property type="match status" value="2"/>
</dbReference>
<dbReference type="NCBIfam" id="TIGR02249">
    <property type="entry name" value="integrase_gron"/>
    <property type="match status" value="1"/>
</dbReference>
<dbReference type="InterPro" id="IPR013762">
    <property type="entry name" value="Integrase-like_cat_sf"/>
</dbReference>
<dbReference type="SUPFAM" id="SSF56349">
    <property type="entry name" value="DNA breaking-rejoining enzymes"/>
    <property type="match status" value="1"/>
</dbReference>
<keyword evidence="9" id="KW-1185">Reference proteome</keyword>
<accession>A0A0M3QFZ9</accession>
<dbReference type="KEGG" id="des:DSOUD_2358"/>
<evidence type="ECO:0000259" key="6">
    <source>
        <dbReference type="PROSITE" id="PS51898"/>
    </source>
</evidence>
<proteinExistence type="inferred from homology"/>
<keyword evidence="4" id="KW-0233">DNA recombination</keyword>
<dbReference type="PANTHER" id="PTHR30349">
    <property type="entry name" value="PHAGE INTEGRASE-RELATED"/>
    <property type="match status" value="1"/>
</dbReference>
<evidence type="ECO:0000313" key="9">
    <source>
        <dbReference type="Proteomes" id="UP000057158"/>
    </source>
</evidence>
<dbReference type="PANTHER" id="PTHR30349:SF64">
    <property type="entry name" value="PROPHAGE INTEGRASE INTD-RELATED"/>
    <property type="match status" value="1"/>
</dbReference>
<dbReference type="InterPro" id="IPR044068">
    <property type="entry name" value="CB"/>
</dbReference>
<dbReference type="CDD" id="cd01193">
    <property type="entry name" value="INT_IntI_C"/>
    <property type="match status" value="1"/>
</dbReference>
<dbReference type="GO" id="GO:0006310">
    <property type="term" value="P:DNA recombination"/>
    <property type="evidence" value="ECO:0007669"/>
    <property type="project" value="UniProtKB-KW"/>
</dbReference>
<dbReference type="PATRIC" id="fig|1603606.3.peg.2553"/>
<keyword evidence="2" id="KW-0229">DNA integration</keyword>
<evidence type="ECO:0000256" key="1">
    <source>
        <dbReference type="ARBA" id="ARBA00008857"/>
    </source>
</evidence>
<evidence type="ECO:0000256" key="5">
    <source>
        <dbReference type="PROSITE-ProRule" id="PRU01248"/>
    </source>
</evidence>
<dbReference type="GO" id="GO:0015074">
    <property type="term" value="P:DNA integration"/>
    <property type="evidence" value="ECO:0007669"/>
    <property type="project" value="UniProtKB-KW"/>
</dbReference>
<name>A0A0M3QFZ9_9BACT</name>
<evidence type="ECO:0000259" key="7">
    <source>
        <dbReference type="PROSITE" id="PS51900"/>
    </source>
</evidence>
<sequence>MRWYLNWGEQFARWGKKGSLRERTLQDIGRFLAWLHGLENIKPWQVTQASEALCFLYADFLRQPWANPWPRFEFTEGATAMDPDPIEGARRLLFGDTPPATFSAEIEKVFERYRTEVRLLHYSIRTERAYLSWIRRYIAFSRLRHPGELGAADVKDYLEYLAEEREVSASTQKQALNALVFFYGTVLKEPLGELGEFARAKKPMRLPTVLSRGEVLEVLEMMQGTPALMAGLLYGSGLRLMEGVRLRVMDIDFDLGQIMIRNGKGQKDRLTMLPERFREPLRQHLERIRALHREDLAKGLGEVSLPPGKALQNTEAGREWGWQFVFPARAYSVDPRSRTVRRHHASEDSLQKAVRAAARRAGVTKPVSPHTLRHSFATHLLESGCDIRTVQELLGHRDVATTMIYTHVLNKPGLTVKSPADV</sequence>
<dbReference type="AlphaFoldDB" id="A0A0M3QFZ9"/>
<keyword evidence="3 5" id="KW-0238">DNA-binding</keyword>
<dbReference type="InterPro" id="IPR010998">
    <property type="entry name" value="Integrase_recombinase_N"/>
</dbReference>